<accession>A0A382PBC6</accession>
<evidence type="ECO:0000259" key="1">
    <source>
        <dbReference type="Pfam" id="PF26096"/>
    </source>
</evidence>
<feature type="domain" description="DUF8033" evidence="1">
    <location>
        <begin position="1"/>
        <end position="69"/>
    </location>
</feature>
<organism evidence="2">
    <name type="scientific">marine metagenome</name>
    <dbReference type="NCBI Taxonomy" id="408172"/>
    <lineage>
        <taxon>unclassified sequences</taxon>
        <taxon>metagenomes</taxon>
        <taxon>ecological metagenomes</taxon>
    </lineage>
</organism>
<gene>
    <name evidence="2" type="ORF">METZ01_LOCUS323547</name>
</gene>
<dbReference type="Pfam" id="PF26096">
    <property type="entry name" value="DUF8033"/>
    <property type="match status" value="1"/>
</dbReference>
<proteinExistence type="predicted"/>
<dbReference type="InterPro" id="IPR058346">
    <property type="entry name" value="DUF8033"/>
</dbReference>
<dbReference type="AlphaFoldDB" id="A0A382PBC6"/>
<protein>
    <recommendedName>
        <fullName evidence="1">DUF8033 domain-containing protein</fullName>
    </recommendedName>
</protein>
<sequence>MKLKPIANNQTELHLNGNIFFFSYETPVAARIGTKYFKTEQKFSVTTSRHINKWLEDVKCATQPQSFFDKAFSVPIDKKLIA</sequence>
<evidence type="ECO:0000313" key="2">
    <source>
        <dbReference type="EMBL" id="SVC70693.1"/>
    </source>
</evidence>
<reference evidence="2" key="1">
    <citation type="submission" date="2018-05" db="EMBL/GenBank/DDBJ databases">
        <authorList>
            <person name="Lanie J.A."/>
            <person name="Ng W.-L."/>
            <person name="Kazmierczak K.M."/>
            <person name="Andrzejewski T.M."/>
            <person name="Davidsen T.M."/>
            <person name="Wayne K.J."/>
            <person name="Tettelin H."/>
            <person name="Glass J.I."/>
            <person name="Rusch D."/>
            <person name="Podicherti R."/>
            <person name="Tsui H.-C.T."/>
            <person name="Winkler M.E."/>
        </authorList>
    </citation>
    <scope>NUCLEOTIDE SEQUENCE</scope>
</reference>
<name>A0A382PBC6_9ZZZZ</name>
<dbReference type="EMBL" id="UINC01106200">
    <property type="protein sequence ID" value="SVC70693.1"/>
    <property type="molecule type" value="Genomic_DNA"/>
</dbReference>